<feature type="binding site" evidence="10">
    <location>
        <position position="31"/>
    </location>
    <ligand>
        <name>Mn(2+)</name>
        <dbReference type="ChEBI" id="CHEBI:29035"/>
    </ligand>
</feature>
<dbReference type="Proteomes" id="UP001253545">
    <property type="component" value="Unassembled WGS sequence"/>
</dbReference>
<comment type="caution">
    <text evidence="12">The sequence shown here is derived from an EMBL/GenBank/DDBJ whole genome shotgun (WGS) entry which is preliminary data.</text>
</comment>
<dbReference type="HAMAP" id="MF_00202">
    <property type="entry name" value="Idi"/>
    <property type="match status" value="1"/>
</dbReference>
<feature type="active site" evidence="10">
    <location>
        <position position="124"/>
    </location>
</feature>
<feature type="binding site" evidence="10">
    <location>
        <position position="122"/>
    </location>
    <ligand>
        <name>Mn(2+)</name>
        <dbReference type="ChEBI" id="CHEBI:29035"/>
    </ligand>
</feature>
<feature type="binding site" evidence="10">
    <location>
        <position position="37"/>
    </location>
    <ligand>
        <name>Mn(2+)</name>
        <dbReference type="ChEBI" id="CHEBI:29035"/>
    </ligand>
</feature>
<keyword evidence="4 10" id="KW-0963">Cytoplasm</keyword>
<organism evidence="12 13">
    <name type="scientific">Glaciecola petra</name>
    <dbReference type="NCBI Taxonomy" id="3075602"/>
    <lineage>
        <taxon>Bacteria</taxon>
        <taxon>Pseudomonadati</taxon>
        <taxon>Pseudomonadota</taxon>
        <taxon>Gammaproteobacteria</taxon>
        <taxon>Alteromonadales</taxon>
        <taxon>Alteromonadaceae</taxon>
        <taxon>Glaciecola</taxon>
    </lineage>
</organism>
<dbReference type="RefSeq" id="WP_311368202.1">
    <property type="nucleotide sequence ID" value="NZ_JAVRHX010000001.1"/>
</dbReference>
<dbReference type="CDD" id="cd02885">
    <property type="entry name" value="NUDIX_IPP_Isomerase"/>
    <property type="match status" value="1"/>
</dbReference>
<evidence type="ECO:0000259" key="11">
    <source>
        <dbReference type="PROSITE" id="PS51462"/>
    </source>
</evidence>
<dbReference type="Pfam" id="PF00293">
    <property type="entry name" value="NUDIX"/>
    <property type="match status" value="1"/>
</dbReference>
<comment type="similarity">
    <text evidence="2 10">Belongs to the IPP isomerase type 1 family.</text>
</comment>
<dbReference type="NCBIfam" id="NF002995">
    <property type="entry name" value="PRK03759.1"/>
    <property type="match status" value="1"/>
</dbReference>
<accession>A0ABU2ZRU2</accession>
<evidence type="ECO:0000256" key="9">
    <source>
        <dbReference type="ARBA" id="ARBA00023235"/>
    </source>
</evidence>
<keyword evidence="9 10" id="KW-0413">Isomerase</keyword>
<dbReference type="EC" id="5.3.3.2" evidence="3 10"/>
<dbReference type="InterPro" id="IPR056375">
    <property type="entry name" value="Idi_bact"/>
</dbReference>
<evidence type="ECO:0000256" key="8">
    <source>
        <dbReference type="ARBA" id="ARBA00023229"/>
    </source>
</evidence>
<feature type="active site" evidence="10">
    <location>
        <position position="75"/>
    </location>
</feature>
<feature type="binding site" evidence="10">
    <location>
        <position position="95"/>
    </location>
    <ligand>
        <name>Mg(2+)</name>
        <dbReference type="ChEBI" id="CHEBI:18420"/>
    </ligand>
</feature>
<name>A0ABU2ZRU2_9ALTE</name>
<evidence type="ECO:0000256" key="4">
    <source>
        <dbReference type="ARBA" id="ARBA00022490"/>
    </source>
</evidence>
<evidence type="ECO:0000256" key="7">
    <source>
        <dbReference type="ARBA" id="ARBA00023211"/>
    </source>
</evidence>
<gene>
    <name evidence="10 12" type="primary">idi</name>
    <name evidence="12" type="ORF">RM552_07825</name>
</gene>
<comment type="subcellular location">
    <subcellularLocation>
        <location evidence="10">Cytoplasm</location>
    </subcellularLocation>
</comment>
<keyword evidence="6 10" id="KW-0460">Magnesium</keyword>
<evidence type="ECO:0000256" key="1">
    <source>
        <dbReference type="ARBA" id="ARBA00004826"/>
    </source>
</evidence>
<dbReference type="PANTHER" id="PTHR10885:SF0">
    <property type="entry name" value="ISOPENTENYL-DIPHOSPHATE DELTA-ISOMERASE"/>
    <property type="match status" value="1"/>
</dbReference>
<keyword evidence="8 10" id="KW-0414">Isoprene biosynthesis</keyword>
<evidence type="ECO:0000256" key="3">
    <source>
        <dbReference type="ARBA" id="ARBA00012057"/>
    </source>
</evidence>
<protein>
    <recommendedName>
        <fullName evidence="3 10">Isopentenyl-diphosphate Delta-isomerase</fullName>
        <shortName evidence="10">IPP isomerase</shortName>
        <ecNumber evidence="3 10">5.3.3.2</ecNumber>
    </recommendedName>
    <alternativeName>
        <fullName evidence="10">IPP:DMAPP isomerase</fullName>
    </alternativeName>
    <alternativeName>
        <fullName evidence="10">Isopentenyl pyrophosphate isomerase</fullName>
    </alternativeName>
</protein>
<keyword evidence="13" id="KW-1185">Reference proteome</keyword>
<dbReference type="InterPro" id="IPR015797">
    <property type="entry name" value="NUDIX_hydrolase-like_dom_sf"/>
</dbReference>
<keyword evidence="7 10" id="KW-0464">Manganese</keyword>
<dbReference type="GO" id="GO:0004452">
    <property type="term" value="F:isopentenyl-diphosphate delta-isomerase activity"/>
    <property type="evidence" value="ECO:0007669"/>
    <property type="project" value="UniProtKB-EC"/>
</dbReference>
<keyword evidence="5 10" id="KW-0479">Metal-binding</keyword>
<sequence>MGSAVENRKILVQLVNLEGKNCGYAEKISAHEKGQLHLAFSILFYQHHEDGLHYLLQERAPDKYHSGGLWTNTCCSHPLPNEPIFTAATRRLNEELGIKDKMSFIHLGNIIYRESLDNNMIEHEYDAIIAAEPTSLTMNLNPEEVRNVRWWHQNEIDDVLKNAPETFTVWFSKVYKRVRDHANR</sequence>
<dbReference type="PANTHER" id="PTHR10885">
    <property type="entry name" value="ISOPENTENYL-DIPHOSPHATE DELTA-ISOMERASE"/>
    <property type="match status" value="1"/>
</dbReference>
<comment type="function">
    <text evidence="10">Catalyzes the 1,3-allylic rearrangement of the homoallylic substrate isopentenyl (IPP) to its highly electrophilic allylic isomer, dimethylallyl diphosphate (DMAPP).</text>
</comment>
<feature type="domain" description="Nudix hydrolase" evidence="11">
    <location>
        <begin position="35"/>
        <end position="173"/>
    </location>
</feature>
<dbReference type="Gene3D" id="3.90.79.10">
    <property type="entry name" value="Nucleoside Triphosphate Pyrophosphohydrolase"/>
    <property type="match status" value="1"/>
</dbReference>
<dbReference type="PIRSF" id="PIRSF018427">
    <property type="entry name" value="Isopntndiph_ism"/>
    <property type="match status" value="1"/>
</dbReference>
<reference evidence="12 13" key="1">
    <citation type="submission" date="2023-09" db="EMBL/GenBank/DDBJ databases">
        <authorList>
            <person name="Rey-Velasco X."/>
        </authorList>
    </citation>
    <scope>NUCLEOTIDE SEQUENCE [LARGE SCALE GENOMIC DNA]</scope>
    <source>
        <strain evidence="12 13">P117</strain>
    </source>
</reference>
<evidence type="ECO:0000256" key="10">
    <source>
        <dbReference type="HAMAP-Rule" id="MF_00202"/>
    </source>
</evidence>
<comment type="cofactor">
    <cofactor evidence="10">
        <name>Mn(2+)</name>
        <dbReference type="ChEBI" id="CHEBI:29035"/>
    </cofactor>
    <text evidence="10">Binds 1 Mn(2+) ion per subunit.</text>
</comment>
<evidence type="ECO:0000256" key="6">
    <source>
        <dbReference type="ARBA" id="ARBA00022842"/>
    </source>
</evidence>
<evidence type="ECO:0000313" key="13">
    <source>
        <dbReference type="Proteomes" id="UP001253545"/>
    </source>
</evidence>
<comment type="catalytic activity">
    <reaction evidence="10">
        <text>isopentenyl diphosphate = dimethylallyl diphosphate</text>
        <dbReference type="Rhea" id="RHEA:23284"/>
        <dbReference type="ChEBI" id="CHEBI:57623"/>
        <dbReference type="ChEBI" id="CHEBI:128769"/>
        <dbReference type="EC" id="5.3.3.2"/>
    </reaction>
</comment>
<feature type="binding site" evidence="10">
    <location>
        <position position="77"/>
    </location>
    <ligand>
        <name>Mn(2+)</name>
        <dbReference type="ChEBI" id="CHEBI:29035"/>
    </ligand>
</feature>
<feature type="binding site" evidence="10">
    <location>
        <position position="124"/>
    </location>
    <ligand>
        <name>Mn(2+)</name>
        <dbReference type="ChEBI" id="CHEBI:29035"/>
    </ligand>
</feature>
<dbReference type="InterPro" id="IPR011876">
    <property type="entry name" value="IsopentenylPP_isomerase_typ1"/>
</dbReference>
<dbReference type="PROSITE" id="PS51462">
    <property type="entry name" value="NUDIX"/>
    <property type="match status" value="1"/>
</dbReference>
<comment type="pathway">
    <text evidence="1 10">Isoprenoid biosynthesis; dimethylallyl diphosphate biosynthesis; dimethylallyl diphosphate from isopentenyl diphosphate: step 1/1.</text>
</comment>
<evidence type="ECO:0000313" key="12">
    <source>
        <dbReference type="EMBL" id="MDT0594743.1"/>
    </source>
</evidence>
<dbReference type="EMBL" id="JAVRHX010000001">
    <property type="protein sequence ID" value="MDT0594743.1"/>
    <property type="molecule type" value="Genomic_DNA"/>
</dbReference>
<evidence type="ECO:0000256" key="5">
    <source>
        <dbReference type="ARBA" id="ARBA00022723"/>
    </source>
</evidence>
<dbReference type="InterPro" id="IPR000086">
    <property type="entry name" value="NUDIX_hydrolase_dom"/>
</dbReference>
<dbReference type="SUPFAM" id="SSF55811">
    <property type="entry name" value="Nudix"/>
    <property type="match status" value="1"/>
</dbReference>
<evidence type="ECO:0000256" key="2">
    <source>
        <dbReference type="ARBA" id="ARBA00007579"/>
    </source>
</evidence>
<proteinExistence type="inferred from homology"/>
<comment type="cofactor">
    <cofactor evidence="10">
        <name>Mg(2+)</name>
        <dbReference type="ChEBI" id="CHEBI:18420"/>
    </cofactor>
    <text evidence="10">Binds 1 Mg(2+) ion per subunit. The magnesium ion binds only when substrate is bound.</text>
</comment>